<proteinExistence type="predicted"/>
<protein>
    <submittedName>
        <fullName evidence="1">Uncharacterized protein</fullName>
    </submittedName>
</protein>
<evidence type="ECO:0000313" key="1">
    <source>
        <dbReference type="EMBL" id="KAK7839914.1"/>
    </source>
</evidence>
<evidence type="ECO:0000313" key="2">
    <source>
        <dbReference type="Proteomes" id="UP000237347"/>
    </source>
</evidence>
<reference evidence="1 2" key="1">
    <citation type="journal article" date="2018" name="Sci. Data">
        <title>The draft genome sequence of cork oak.</title>
        <authorList>
            <person name="Ramos A.M."/>
            <person name="Usie A."/>
            <person name="Barbosa P."/>
            <person name="Barros P.M."/>
            <person name="Capote T."/>
            <person name="Chaves I."/>
            <person name="Simoes F."/>
            <person name="Abreu I."/>
            <person name="Carrasquinho I."/>
            <person name="Faro C."/>
            <person name="Guimaraes J.B."/>
            <person name="Mendonca D."/>
            <person name="Nobrega F."/>
            <person name="Rodrigues L."/>
            <person name="Saibo N.J.M."/>
            <person name="Varela M.C."/>
            <person name="Egas C."/>
            <person name="Matos J."/>
            <person name="Miguel C.M."/>
            <person name="Oliveira M.M."/>
            <person name="Ricardo C.P."/>
            <person name="Goncalves S."/>
        </authorList>
    </citation>
    <scope>NUCLEOTIDE SEQUENCE [LARGE SCALE GENOMIC DNA]</scope>
    <source>
        <strain evidence="2">cv. HL8</strain>
    </source>
</reference>
<name>A0AAW0KLL9_QUESU</name>
<accession>A0AAW0KLL9</accession>
<dbReference type="Proteomes" id="UP000237347">
    <property type="component" value="Unassembled WGS sequence"/>
</dbReference>
<organism evidence="1 2">
    <name type="scientific">Quercus suber</name>
    <name type="common">Cork oak</name>
    <dbReference type="NCBI Taxonomy" id="58331"/>
    <lineage>
        <taxon>Eukaryota</taxon>
        <taxon>Viridiplantae</taxon>
        <taxon>Streptophyta</taxon>
        <taxon>Embryophyta</taxon>
        <taxon>Tracheophyta</taxon>
        <taxon>Spermatophyta</taxon>
        <taxon>Magnoliopsida</taxon>
        <taxon>eudicotyledons</taxon>
        <taxon>Gunneridae</taxon>
        <taxon>Pentapetalae</taxon>
        <taxon>rosids</taxon>
        <taxon>fabids</taxon>
        <taxon>Fagales</taxon>
        <taxon>Fagaceae</taxon>
        <taxon>Quercus</taxon>
    </lineage>
</organism>
<dbReference type="EMBL" id="PKMF04000273">
    <property type="protein sequence ID" value="KAK7839914.1"/>
    <property type="molecule type" value="Genomic_DNA"/>
</dbReference>
<comment type="caution">
    <text evidence="1">The sequence shown here is derived from an EMBL/GenBank/DDBJ whole genome shotgun (WGS) entry which is preliminary data.</text>
</comment>
<sequence>MLAIRLSPPTLEVENQLVLIIKLAIACLCANPDSRPTMHVVSQVLSTPSAIISQTHPQFLQDKQGYESNGICASYACLIWHYDLEWKGVMILDRRIKALFGKKSKTDSY</sequence>
<dbReference type="AlphaFoldDB" id="A0AAW0KLL9"/>
<keyword evidence="2" id="KW-1185">Reference proteome</keyword>
<gene>
    <name evidence="1" type="ORF">CFP56_017414</name>
</gene>